<proteinExistence type="predicted"/>
<dbReference type="SUPFAM" id="SSF47413">
    <property type="entry name" value="lambda repressor-like DNA-binding domains"/>
    <property type="match status" value="1"/>
</dbReference>
<dbReference type="Gene3D" id="1.10.260.40">
    <property type="entry name" value="lambda repressor-like DNA-binding domains"/>
    <property type="match status" value="1"/>
</dbReference>
<dbReference type="InterPro" id="IPR010982">
    <property type="entry name" value="Lambda_DNA-bd_dom_sf"/>
</dbReference>
<dbReference type="SMART" id="SM00530">
    <property type="entry name" value="HTH_XRE"/>
    <property type="match status" value="1"/>
</dbReference>
<protein>
    <submittedName>
        <fullName evidence="2">XRE family transcriptional regulator</fullName>
    </submittedName>
</protein>
<name>A0A437SSP1_9LACO</name>
<dbReference type="PROSITE" id="PS50943">
    <property type="entry name" value="HTH_CROC1"/>
    <property type="match status" value="1"/>
</dbReference>
<reference evidence="2 3" key="1">
    <citation type="submission" date="2018-12" db="EMBL/GenBank/DDBJ databases">
        <authorList>
            <person name="Meng J."/>
        </authorList>
    </citation>
    <scope>NUCLEOTIDE SEQUENCE [LARGE SCALE GENOMIC DNA]</scope>
    <source>
        <strain evidence="2 3">HT111-2</strain>
    </source>
</reference>
<dbReference type="GO" id="GO:0003677">
    <property type="term" value="F:DNA binding"/>
    <property type="evidence" value="ECO:0007669"/>
    <property type="project" value="InterPro"/>
</dbReference>
<dbReference type="RefSeq" id="WP_103662145.1">
    <property type="nucleotide sequence ID" value="NZ_ML136916.1"/>
</dbReference>
<feature type="domain" description="HTH cro/C1-type" evidence="1">
    <location>
        <begin position="8"/>
        <end position="61"/>
    </location>
</feature>
<sequence length="103" mass="11770">MVTVGQQLKRMRQKSGLSQQEMAAGIINSSFYPRVENDQSAISATSLIKLLTKYGISIIEFLHDFGNVELHNLYNERRISSAFLKQDRAELKEFKPILNLIIN</sequence>
<keyword evidence="3" id="KW-1185">Reference proteome</keyword>
<evidence type="ECO:0000259" key="1">
    <source>
        <dbReference type="PROSITE" id="PS50943"/>
    </source>
</evidence>
<dbReference type="AlphaFoldDB" id="A0A437SSP1"/>
<evidence type="ECO:0000313" key="3">
    <source>
        <dbReference type="Proteomes" id="UP000288291"/>
    </source>
</evidence>
<dbReference type="Pfam" id="PF01381">
    <property type="entry name" value="HTH_3"/>
    <property type="match status" value="1"/>
</dbReference>
<organism evidence="2 3">
    <name type="scientific">Lactobacillus xujianguonis</name>
    <dbReference type="NCBI Taxonomy" id="2495899"/>
    <lineage>
        <taxon>Bacteria</taxon>
        <taxon>Bacillati</taxon>
        <taxon>Bacillota</taxon>
        <taxon>Bacilli</taxon>
        <taxon>Lactobacillales</taxon>
        <taxon>Lactobacillaceae</taxon>
        <taxon>Lactobacillus</taxon>
    </lineage>
</organism>
<gene>
    <name evidence="2" type="ORF">EJK17_10755</name>
</gene>
<comment type="caution">
    <text evidence="2">The sequence shown here is derived from an EMBL/GenBank/DDBJ whole genome shotgun (WGS) entry which is preliminary data.</text>
</comment>
<dbReference type="PANTHER" id="PTHR37038">
    <property type="entry name" value="TRANSCRIPTIONAL REGULATOR-RELATED"/>
    <property type="match status" value="1"/>
</dbReference>
<evidence type="ECO:0000313" key="2">
    <source>
        <dbReference type="EMBL" id="RVU69877.1"/>
    </source>
</evidence>
<accession>A0A437SSP1</accession>
<dbReference type="InterPro" id="IPR053163">
    <property type="entry name" value="HTH-type_regulator_Rgg"/>
</dbReference>
<dbReference type="InterPro" id="IPR001387">
    <property type="entry name" value="Cro/C1-type_HTH"/>
</dbReference>
<dbReference type="Proteomes" id="UP000288291">
    <property type="component" value="Unassembled WGS sequence"/>
</dbReference>
<dbReference type="EMBL" id="RXIA01000048">
    <property type="protein sequence ID" value="RVU69877.1"/>
    <property type="molecule type" value="Genomic_DNA"/>
</dbReference>
<dbReference type="CDD" id="cd00093">
    <property type="entry name" value="HTH_XRE"/>
    <property type="match status" value="1"/>
</dbReference>